<evidence type="ECO:0000256" key="4">
    <source>
        <dbReference type="ARBA" id="ARBA00022801"/>
    </source>
</evidence>
<keyword evidence="8" id="KW-1185">Reference proteome</keyword>
<name>A0ABM6PK78_9RHOB</name>
<sequence length="138" mass="15228">MFIDASAIVAILNREPGYEEIVKRIEDKNSGRFVSPLVRFEAVAAIARSRSGATRPTPEQFELAEQVVTAFCDSLKARDIDITHTIGQRALRAARTYGKFVGHEADLNFGDCFAYACASSYNARLVYKGDDFAKTDLA</sequence>
<comment type="cofactor">
    <cofactor evidence="5">
        <name>Mg(2+)</name>
        <dbReference type="ChEBI" id="CHEBI:18420"/>
    </cofactor>
</comment>
<keyword evidence="7" id="KW-0614">Plasmid</keyword>
<evidence type="ECO:0000256" key="3">
    <source>
        <dbReference type="ARBA" id="ARBA00022723"/>
    </source>
</evidence>
<dbReference type="HAMAP" id="MF_00265">
    <property type="entry name" value="VapC_Nob1"/>
    <property type="match status" value="1"/>
</dbReference>
<feature type="domain" description="PIN" evidence="6">
    <location>
        <begin position="1"/>
        <end position="136"/>
    </location>
</feature>
<evidence type="ECO:0000259" key="6">
    <source>
        <dbReference type="Pfam" id="PF01850"/>
    </source>
</evidence>
<dbReference type="EMBL" id="CP010649">
    <property type="protein sequence ID" value="ATG38106.1"/>
    <property type="molecule type" value="Genomic_DNA"/>
</dbReference>
<gene>
    <name evidence="5" type="primary">vapC</name>
    <name evidence="7" type="ORF">PhaeoP36_04031</name>
</gene>
<dbReference type="RefSeq" id="WP_096870199.1">
    <property type="nucleotide sequence ID" value="NZ_CP010649.1"/>
</dbReference>
<keyword evidence="5" id="KW-0460">Magnesium</keyword>
<keyword evidence="3 5" id="KW-0479">Metal-binding</keyword>
<reference evidence="7 8" key="3">
    <citation type="journal article" date="2017" name="Int. J. Syst. Evol. Microbiol.">
        <title>Adaptation of Surface-Associated Bacteria to the Open Ocean: A Genomically Distinct Subpopulation of Phaeobacter gallaeciensis Colonizes Pacific Mesozooplankton.</title>
        <authorList>
            <person name="Freese H.M."/>
            <person name="Methner A."/>
            <person name="Overmann J."/>
        </authorList>
    </citation>
    <scope>NUCLEOTIDE SEQUENCE [LARGE SCALE GENOMIC DNA]</scope>
    <source>
        <strain evidence="7 8">P36</strain>
    </source>
</reference>
<dbReference type="Pfam" id="PF01850">
    <property type="entry name" value="PIN"/>
    <property type="match status" value="1"/>
</dbReference>
<feature type="binding site" evidence="5">
    <location>
        <position position="4"/>
    </location>
    <ligand>
        <name>Mg(2+)</name>
        <dbReference type="ChEBI" id="CHEBI:18420"/>
    </ligand>
</feature>
<evidence type="ECO:0000256" key="2">
    <source>
        <dbReference type="ARBA" id="ARBA00022722"/>
    </source>
</evidence>
<comment type="function">
    <text evidence="5">Toxic component of a toxin-antitoxin (TA) system. An RNase.</text>
</comment>
<protein>
    <recommendedName>
        <fullName evidence="5">Ribonuclease VapC</fullName>
        <shortName evidence="5">RNase VapC</shortName>
        <ecNumber evidence="5">3.1.-.-</ecNumber>
    </recommendedName>
    <alternativeName>
        <fullName evidence="5">Toxin VapC</fullName>
    </alternativeName>
</protein>
<reference evidence="7 8" key="4">
    <citation type="journal article" date="2018" name="Environ. Microbiol. Rep.">
        <title>Phylogenetic distribution of roseobacticides in the Roseobacter group and their effect on microalgae.</title>
        <authorList>
            <person name="Sonnenschein E.C."/>
            <person name="Phippen C.B."/>
            <person name="Bentzon-Tilia M."/>
            <person name="Rasmussen S.A."/>
            <person name="Nielsen K.F."/>
            <person name="Gram L."/>
        </authorList>
    </citation>
    <scope>NUCLEOTIDE SEQUENCE [LARGE SCALE GENOMIC DNA]</scope>
    <source>
        <strain evidence="7 8">P36</strain>
    </source>
</reference>
<dbReference type="EC" id="3.1.-.-" evidence="5"/>
<feature type="binding site" evidence="5">
    <location>
        <position position="111"/>
    </location>
    <ligand>
        <name>Mg(2+)</name>
        <dbReference type="ChEBI" id="CHEBI:18420"/>
    </ligand>
</feature>
<keyword evidence="1 5" id="KW-1277">Toxin-antitoxin system</keyword>
<keyword evidence="5" id="KW-0800">Toxin</keyword>
<accession>A0ABM6PK78</accession>
<evidence type="ECO:0000256" key="1">
    <source>
        <dbReference type="ARBA" id="ARBA00022649"/>
    </source>
</evidence>
<reference evidence="7 8" key="2">
    <citation type="journal article" date="2017" name="Genome Biol. Evol.">
        <title>Trajectories and Drivers of Genome Evolution in Surface-Associated Marine Phaeobacter.</title>
        <authorList>
            <person name="Freese H.M."/>
            <person name="Sikorski J."/>
            <person name="Bunk B."/>
            <person name="Scheuner C."/>
            <person name="Meier-Kolthoff J.P."/>
            <person name="Sproer C."/>
            <person name="Gram L."/>
            <person name="Overmann J."/>
        </authorList>
    </citation>
    <scope>NUCLEOTIDE SEQUENCE [LARGE SCALE GENOMIC DNA]</scope>
    <source>
        <strain evidence="7 8">P36</strain>
    </source>
</reference>
<dbReference type="Proteomes" id="UP000218891">
    <property type="component" value="Plasmid pP36_f"/>
</dbReference>
<proteinExistence type="inferred from homology"/>
<dbReference type="InterPro" id="IPR002716">
    <property type="entry name" value="PIN_dom"/>
</dbReference>
<dbReference type="InterPro" id="IPR022907">
    <property type="entry name" value="VapC_family"/>
</dbReference>
<evidence type="ECO:0000256" key="5">
    <source>
        <dbReference type="HAMAP-Rule" id="MF_00265"/>
    </source>
</evidence>
<geneLocation type="plasmid" evidence="7 8">
    <name>pP36_f</name>
</geneLocation>
<dbReference type="InterPro" id="IPR029060">
    <property type="entry name" value="PIN-like_dom_sf"/>
</dbReference>
<evidence type="ECO:0000313" key="7">
    <source>
        <dbReference type="EMBL" id="ATG38106.1"/>
    </source>
</evidence>
<dbReference type="Gene3D" id="3.40.50.1010">
    <property type="entry name" value="5'-nuclease"/>
    <property type="match status" value="1"/>
</dbReference>
<organism evidence="7 8">
    <name type="scientific">Phaeobacter piscinae</name>
    <dbReference type="NCBI Taxonomy" id="1580596"/>
    <lineage>
        <taxon>Bacteria</taxon>
        <taxon>Pseudomonadati</taxon>
        <taxon>Pseudomonadota</taxon>
        <taxon>Alphaproteobacteria</taxon>
        <taxon>Rhodobacterales</taxon>
        <taxon>Roseobacteraceae</taxon>
        <taxon>Phaeobacter</taxon>
    </lineage>
</organism>
<evidence type="ECO:0000313" key="8">
    <source>
        <dbReference type="Proteomes" id="UP000218891"/>
    </source>
</evidence>
<keyword evidence="4 5" id="KW-0378">Hydrolase</keyword>
<reference evidence="7 8" key="1">
    <citation type="journal article" date="2017" name="Front. Microbiol.">
        <title>Phaeobacter piscinae sp. nov., a species of the Roseobacter group and potential aquaculture probiont.</title>
        <authorList>
            <person name="Sonnenschein E.C."/>
            <person name="Phippen C.B.W."/>
            <person name="Nielsen K.F."/>
            <person name="Mateiu R.V."/>
            <person name="Melchiorsen J."/>
            <person name="Gram L."/>
            <person name="Overmann J."/>
            <person name="Freese H.M."/>
        </authorList>
    </citation>
    <scope>NUCLEOTIDE SEQUENCE [LARGE SCALE GENOMIC DNA]</scope>
    <source>
        <strain evidence="7 8">P36</strain>
    </source>
</reference>
<dbReference type="CDD" id="cd09871">
    <property type="entry name" value="PIN_MtVapC28-VapC30-like"/>
    <property type="match status" value="1"/>
</dbReference>
<keyword evidence="2 5" id="KW-0540">Nuclease</keyword>
<comment type="similarity">
    <text evidence="5">Belongs to the PINc/VapC protein family.</text>
</comment>
<dbReference type="SUPFAM" id="SSF88723">
    <property type="entry name" value="PIN domain-like"/>
    <property type="match status" value="1"/>
</dbReference>